<dbReference type="PROSITE" id="PS50023">
    <property type="entry name" value="LIM_DOMAIN_2"/>
    <property type="match status" value="1"/>
</dbReference>
<feature type="non-terminal residue" evidence="6">
    <location>
        <position position="1"/>
    </location>
</feature>
<keyword evidence="2 4" id="KW-0862">Zinc</keyword>
<dbReference type="AlphaFoldDB" id="A0A8H7Q5Z1"/>
<name>A0A8H7Q5Z1_9FUNG</name>
<dbReference type="OrthoDB" id="8062037at2759"/>
<dbReference type="Proteomes" id="UP000612746">
    <property type="component" value="Unassembled WGS sequence"/>
</dbReference>
<dbReference type="PANTHER" id="PTHR24206">
    <property type="entry name" value="OS06G0237300 PROTEIN"/>
    <property type="match status" value="1"/>
</dbReference>
<dbReference type="EMBL" id="JAEPRA010000005">
    <property type="protein sequence ID" value="KAG2185659.1"/>
    <property type="molecule type" value="Genomic_DNA"/>
</dbReference>
<evidence type="ECO:0000313" key="7">
    <source>
        <dbReference type="Proteomes" id="UP000612746"/>
    </source>
</evidence>
<dbReference type="InterPro" id="IPR001781">
    <property type="entry name" value="Znf_LIM"/>
</dbReference>
<evidence type="ECO:0000256" key="4">
    <source>
        <dbReference type="PROSITE-ProRule" id="PRU00125"/>
    </source>
</evidence>
<keyword evidence="3 4" id="KW-0440">LIM domain</keyword>
<comment type="caution">
    <text evidence="6">The sequence shown here is derived from an EMBL/GenBank/DDBJ whole genome shotgun (WGS) entry which is preliminary data.</text>
</comment>
<keyword evidence="1 4" id="KW-0479">Metal-binding</keyword>
<protein>
    <recommendedName>
        <fullName evidence="5">LIM zinc-binding domain-containing protein</fullName>
    </recommendedName>
</protein>
<proteinExistence type="predicted"/>
<sequence>MKNCSTCQEKVYPFEKIETNEKWYHRRCFRCSEDGCKLTLTLQNFQCNNGLLYCNKHVPKYCPALPKAFKPSSMFPTLNPHLAQVCPNDIAISF</sequence>
<dbReference type="Pfam" id="PF00412">
    <property type="entry name" value="LIM"/>
    <property type="match status" value="1"/>
</dbReference>
<keyword evidence="7" id="KW-1185">Reference proteome</keyword>
<evidence type="ECO:0000259" key="5">
    <source>
        <dbReference type="PROSITE" id="PS50023"/>
    </source>
</evidence>
<evidence type="ECO:0000256" key="3">
    <source>
        <dbReference type="ARBA" id="ARBA00023038"/>
    </source>
</evidence>
<dbReference type="Gene3D" id="2.10.110.10">
    <property type="entry name" value="Cysteine Rich Protein"/>
    <property type="match status" value="1"/>
</dbReference>
<reference evidence="6" key="1">
    <citation type="submission" date="2020-12" db="EMBL/GenBank/DDBJ databases">
        <title>Metabolic potential, ecology and presence of endohyphal bacteria is reflected in genomic diversity of Mucoromycotina.</title>
        <authorList>
            <person name="Muszewska A."/>
            <person name="Okrasinska A."/>
            <person name="Steczkiewicz K."/>
            <person name="Drgas O."/>
            <person name="Orlowska M."/>
            <person name="Perlinska-Lenart U."/>
            <person name="Aleksandrzak-Piekarczyk T."/>
            <person name="Szatraj K."/>
            <person name="Zielenkiewicz U."/>
            <person name="Pilsyk S."/>
            <person name="Malc E."/>
            <person name="Mieczkowski P."/>
            <person name="Kruszewska J.S."/>
            <person name="Biernat P."/>
            <person name="Pawlowska J."/>
        </authorList>
    </citation>
    <scope>NUCLEOTIDE SEQUENCE</scope>
    <source>
        <strain evidence="6">WA0000051536</strain>
    </source>
</reference>
<dbReference type="SMART" id="SM00132">
    <property type="entry name" value="LIM"/>
    <property type="match status" value="1"/>
</dbReference>
<feature type="domain" description="LIM zinc-binding" evidence="5">
    <location>
        <begin position="2"/>
        <end position="64"/>
    </location>
</feature>
<evidence type="ECO:0000256" key="1">
    <source>
        <dbReference type="ARBA" id="ARBA00022723"/>
    </source>
</evidence>
<gene>
    <name evidence="6" type="ORF">INT44_002452</name>
</gene>
<dbReference type="SUPFAM" id="SSF57716">
    <property type="entry name" value="Glucocorticoid receptor-like (DNA-binding domain)"/>
    <property type="match status" value="1"/>
</dbReference>
<evidence type="ECO:0000313" key="6">
    <source>
        <dbReference type="EMBL" id="KAG2185659.1"/>
    </source>
</evidence>
<accession>A0A8H7Q5Z1</accession>
<dbReference type="GO" id="GO:0046872">
    <property type="term" value="F:metal ion binding"/>
    <property type="evidence" value="ECO:0007669"/>
    <property type="project" value="UniProtKB-KW"/>
</dbReference>
<organism evidence="6 7">
    <name type="scientific">Umbelopsis vinacea</name>
    <dbReference type="NCBI Taxonomy" id="44442"/>
    <lineage>
        <taxon>Eukaryota</taxon>
        <taxon>Fungi</taxon>
        <taxon>Fungi incertae sedis</taxon>
        <taxon>Mucoromycota</taxon>
        <taxon>Mucoromycotina</taxon>
        <taxon>Umbelopsidomycetes</taxon>
        <taxon>Umbelopsidales</taxon>
        <taxon>Umbelopsidaceae</taxon>
        <taxon>Umbelopsis</taxon>
    </lineage>
</organism>
<evidence type="ECO:0000256" key="2">
    <source>
        <dbReference type="ARBA" id="ARBA00022833"/>
    </source>
</evidence>